<feature type="region of interest" description="Disordered" evidence="2">
    <location>
        <begin position="272"/>
        <end position="298"/>
    </location>
</feature>
<protein>
    <recommendedName>
        <fullName evidence="4">Trichohyalin</fullName>
    </recommendedName>
</protein>
<gene>
    <name evidence="3" type="ORF">AVDCRST_MAG01-01-2985</name>
</gene>
<evidence type="ECO:0000256" key="1">
    <source>
        <dbReference type="SAM" id="Coils"/>
    </source>
</evidence>
<feature type="region of interest" description="Disordered" evidence="2">
    <location>
        <begin position="1"/>
        <end position="31"/>
    </location>
</feature>
<evidence type="ECO:0000313" key="3">
    <source>
        <dbReference type="EMBL" id="CAA9432396.1"/>
    </source>
</evidence>
<feature type="compositionally biased region" description="Basic and acidic residues" evidence="2">
    <location>
        <begin position="52"/>
        <end position="76"/>
    </location>
</feature>
<evidence type="ECO:0000256" key="2">
    <source>
        <dbReference type="SAM" id="MobiDB-lite"/>
    </source>
</evidence>
<organism evidence="3">
    <name type="scientific">uncultured Rubrobacteraceae bacterium</name>
    <dbReference type="NCBI Taxonomy" id="349277"/>
    <lineage>
        <taxon>Bacteria</taxon>
        <taxon>Bacillati</taxon>
        <taxon>Actinomycetota</taxon>
        <taxon>Rubrobacteria</taxon>
        <taxon>Rubrobacterales</taxon>
        <taxon>Rubrobacteraceae</taxon>
        <taxon>environmental samples</taxon>
    </lineage>
</organism>
<keyword evidence="1" id="KW-0175">Coiled coil</keyword>
<dbReference type="AlphaFoldDB" id="A0A6J4Q3R5"/>
<feature type="coiled-coil region" evidence="1">
    <location>
        <begin position="148"/>
        <end position="189"/>
    </location>
</feature>
<evidence type="ECO:0008006" key="4">
    <source>
        <dbReference type="Google" id="ProtNLM"/>
    </source>
</evidence>
<reference evidence="3" key="1">
    <citation type="submission" date="2020-02" db="EMBL/GenBank/DDBJ databases">
        <authorList>
            <person name="Meier V. D."/>
        </authorList>
    </citation>
    <scope>NUCLEOTIDE SEQUENCE</scope>
    <source>
        <strain evidence="3">AVDCRST_MAG01</strain>
    </source>
</reference>
<dbReference type="EMBL" id="CADCUW010000398">
    <property type="protein sequence ID" value="CAA9432396.1"/>
    <property type="molecule type" value="Genomic_DNA"/>
</dbReference>
<feature type="region of interest" description="Disordered" evidence="2">
    <location>
        <begin position="51"/>
        <end position="76"/>
    </location>
</feature>
<accession>A0A6J4Q3R5</accession>
<sequence length="298" mass="33496">MEEGERPGENGGPPAGKTPGEVPDTEELRARIGIKDNRIRELIEEATASRLAADEARAAREASEEHMASLERDRDRLRERVRELEEEARARRRRREGSERQVSRLEREIERRDGEIARRDYLLERRAEELADARRSAKEDATRRDAALRTALGRVEGLERDLEDREAEISALQTRAEALQDDLDAERDLREGLADPDNRLRAGIELFNDSDGRGSVNALSRTLGRPEVHVGLGRGEEPPALLHFTWRGVTWQTYAADPNPAVREPRVYLTDSGEDLSGVDRKPPNARVGPAGRVALGL</sequence>
<name>A0A6J4Q3R5_9ACTN</name>
<proteinExistence type="predicted"/>